<evidence type="ECO:0000256" key="4">
    <source>
        <dbReference type="ARBA" id="ARBA00022679"/>
    </source>
</evidence>
<dbReference type="EC" id="2.1.1.22" evidence="2"/>
<dbReference type="STRING" id="42251.A0A2T6ZUN5"/>
<dbReference type="PANTHER" id="PTHR12303">
    <property type="entry name" value="CARNOSINE N-METHYLTRANSFERASE"/>
    <property type="match status" value="1"/>
</dbReference>
<dbReference type="Proteomes" id="UP000244722">
    <property type="component" value="Unassembled WGS sequence"/>
</dbReference>
<keyword evidence="3" id="KW-0489">Methyltransferase</keyword>
<name>A0A2T6ZUN5_TUBBO</name>
<proteinExistence type="inferred from homology"/>
<dbReference type="InterPro" id="IPR029063">
    <property type="entry name" value="SAM-dependent_MTases_sf"/>
</dbReference>
<dbReference type="InterPro" id="IPR012901">
    <property type="entry name" value="CARME"/>
</dbReference>
<evidence type="ECO:0000313" key="7">
    <source>
        <dbReference type="Proteomes" id="UP000244722"/>
    </source>
</evidence>
<gene>
    <name evidence="6" type="ORF">B9Z19DRAFT_1114603</name>
</gene>
<dbReference type="AlphaFoldDB" id="A0A2T6ZUN5"/>
<comment type="caution">
    <text evidence="6">The sequence shown here is derived from an EMBL/GenBank/DDBJ whole genome shotgun (WGS) entry which is preliminary data.</text>
</comment>
<evidence type="ECO:0000256" key="5">
    <source>
        <dbReference type="ARBA" id="ARBA00022691"/>
    </source>
</evidence>
<dbReference type="SUPFAM" id="SSF53335">
    <property type="entry name" value="S-adenosyl-L-methionine-dependent methyltransferases"/>
    <property type="match status" value="1"/>
</dbReference>
<dbReference type="Gene3D" id="3.40.50.150">
    <property type="entry name" value="Vaccinia Virus protein VP39"/>
    <property type="match status" value="1"/>
</dbReference>
<organism evidence="6 7">
    <name type="scientific">Tuber borchii</name>
    <name type="common">White truffle</name>
    <dbReference type="NCBI Taxonomy" id="42251"/>
    <lineage>
        <taxon>Eukaryota</taxon>
        <taxon>Fungi</taxon>
        <taxon>Dikarya</taxon>
        <taxon>Ascomycota</taxon>
        <taxon>Pezizomycotina</taxon>
        <taxon>Pezizomycetes</taxon>
        <taxon>Pezizales</taxon>
        <taxon>Tuberaceae</taxon>
        <taxon>Tuber</taxon>
    </lineage>
</organism>
<dbReference type="OrthoDB" id="978at2759"/>
<evidence type="ECO:0000256" key="2">
    <source>
        <dbReference type="ARBA" id="ARBA00012003"/>
    </source>
</evidence>
<sequence length="396" mass="44272">MSRDCVDSDLGFDPLTDAEELKAITSALSSFHLYRRAAHQNLTHNRRTSFFALSRPHQALLKQSPINYLRTLDDIDRAIEDNAVLSEAIFRSAIDAFGIDLENTGGGLEAWGSSASDVDLDKVRSTIKQFYRDWSDEGKVEREACYGGIMKELEERFGEVEDKSTIRVLIPGAGLGRLALDIAVAGYTSQGNEFSYHQLMASNYVLNHTSAADQHTLHPFISTFSNHSTRRSHLRGIQIPDIHPASLLEYTGTDRLSMTAGDFCQSYKNLGPSQKFNVCATVFFIDTAPNLISYLETIKHLLVDGGVWVNFGPLLWHFEEHTQEQQQRTRRDSGEDGEIGATGKFELCLDEVLALVQMCGFKLEKVVTGAKTSYAGDEKSMLKHEYEGVFWVAVKE</sequence>
<dbReference type="SMART" id="SM01296">
    <property type="entry name" value="N2227"/>
    <property type="match status" value="1"/>
</dbReference>
<dbReference type="PANTHER" id="PTHR12303:SF6">
    <property type="entry name" value="CARNOSINE N-METHYLTRANSFERASE"/>
    <property type="match status" value="1"/>
</dbReference>
<reference evidence="6 7" key="1">
    <citation type="submission" date="2017-04" db="EMBL/GenBank/DDBJ databases">
        <title>Draft genome sequence of Tuber borchii Vittad., a whitish edible truffle.</title>
        <authorList>
            <consortium name="DOE Joint Genome Institute"/>
            <person name="Murat C."/>
            <person name="Kuo A."/>
            <person name="Barry K.W."/>
            <person name="Clum A."/>
            <person name="Dockter R.B."/>
            <person name="Fauchery L."/>
            <person name="Iotti M."/>
            <person name="Kohler A."/>
            <person name="Labutti K."/>
            <person name="Lindquist E.A."/>
            <person name="Lipzen A."/>
            <person name="Ohm R.A."/>
            <person name="Wang M."/>
            <person name="Grigoriev I.V."/>
            <person name="Zambonelli A."/>
            <person name="Martin F.M."/>
        </authorList>
    </citation>
    <scope>NUCLEOTIDE SEQUENCE [LARGE SCALE GENOMIC DNA]</scope>
    <source>
        <strain evidence="6 7">Tbo3840</strain>
    </source>
</reference>
<accession>A0A2T6ZUN5</accession>
<dbReference type="GO" id="GO:0030735">
    <property type="term" value="F:carnosine N-methyltransferase activity"/>
    <property type="evidence" value="ECO:0007669"/>
    <property type="project" value="UniProtKB-EC"/>
</dbReference>
<evidence type="ECO:0000256" key="3">
    <source>
        <dbReference type="ARBA" id="ARBA00022603"/>
    </source>
</evidence>
<comment type="similarity">
    <text evidence="1">Belongs to the carnosine N-methyltransferase family.</text>
</comment>
<keyword evidence="5" id="KW-0949">S-adenosyl-L-methionine</keyword>
<dbReference type="GO" id="GO:0032259">
    <property type="term" value="P:methylation"/>
    <property type="evidence" value="ECO:0007669"/>
    <property type="project" value="UniProtKB-KW"/>
</dbReference>
<evidence type="ECO:0000313" key="6">
    <source>
        <dbReference type="EMBL" id="PUU79124.1"/>
    </source>
</evidence>
<dbReference type="Pfam" id="PF07942">
    <property type="entry name" value="CARME"/>
    <property type="match status" value="1"/>
</dbReference>
<dbReference type="EMBL" id="NESQ01000099">
    <property type="protein sequence ID" value="PUU79124.1"/>
    <property type="molecule type" value="Genomic_DNA"/>
</dbReference>
<protein>
    <recommendedName>
        <fullName evidence="2">carnosine N-methyltransferase</fullName>
        <ecNumber evidence="2">2.1.1.22</ecNumber>
    </recommendedName>
</protein>
<keyword evidence="4" id="KW-0808">Transferase</keyword>
<keyword evidence="7" id="KW-1185">Reference proteome</keyword>
<evidence type="ECO:0000256" key="1">
    <source>
        <dbReference type="ARBA" id="ARBA00010086"/>
    </source>
</evidence>